<accession>A0ABX2IPJ7</accession>
<protein>
    <submittedName>
        <fullName evidence="1">Uncharacterized protein</fullName>
    </submittedName>
</protein>
<dbReference type="RefSeq" id="WP_174137237.1">
    <property type="nucleotide sequence ID" value="NZ_JABUFE010000004.1"/>
</dbReference>
<reference evidence="1 2" key="1">
    <citation type="submission" date="2020-06" db="EMBL/GenBank/DDBJ databases">
        <title>Sulfitobacter algicola sp. nov., isolated from green algae.</title>
        <authorList>
            <person name="Wang C."/>
        </authorList>
    </citation>
    <scope>NUCLEOTIDE SEQUENCE [LARGE SCALE GENOMIC DNA]</scope>
    <source>
        <strain evidence="1 2">1151</strain>
    </source>
</reference>
<dbReference type="EMBL" id="JABUFE010000004">
    <property type="protein sequence ID" value="NSX54809.1"/>
    <property type="molecule type" value="Genomic_DNA"/>
</dbReference>
<name>A0ABX2IPJ7_9RHOB</name>
<evidence type="ECO:0000313" key="2">
    <source>
        <dbReference type="Proteomes" id="UP000777935"/>
    </source>
</evidence>
<organism evidence="1 2">
    <name type="scientific">Parasulfitobacter algicola</name>
    <dbReference type="NCBI Taxonomy" id="2614809"/>
    <lineage>
        <taxon>Bacteria</taxon>
        <taxon>Pseudomonadati</taxon>
        <taxon>Pseudomonadota</taxon>
        <taxon>Alphaproteobacteria</taxon>
        <taxon>Rhodobacterales</taxon>
        <taxon>Roseobacteraceae</taxon>
        <taxon>Parasulfitobacter</taxon>
    </lineage>
</organism>
<comment type="caution">
    <text evidence="1">The sequence shown here is derived from an EMBL/GenBank/DDBJ whole genome shotgun (WGS) entry which is preliminary data.</text>
</comment>
<sequence>MSQCTKIDGKGKGLSQKAELCVVSQMILLARSNRECSNSSVPDFHASASAEPLLSPDQCDELFEELERWHDVLKPHADELRGPRP</sequence>
<evidence type="ECO:0000313" key="1">
    <source>
        <dbReference type="EMBL" id="NSX54809.1"/>
    </source>
</evidence>
<gene>
    <name evidence="1" type="ORF">HRQ87_08355</name>
</gene>
<keyword evidence="2" id="KW-1185">Reference proteome</keyword>
<dbReference type="Proteomes" id="UP000777935">
    <property type="component" value="Unassembled WGS sequence"/>
</dbReference>
<proteinExistence type="predicted"/>